<evidence type="ECO:0000313" key="2">
    <source>
        <dbReference type="EMBL" id="KAE8242693.1"/>
    </source>
</evidence>
<sequence length="459" mass="51381">MHQKEIPPTSTASSNDIPSSPPIDTSPTSFPVPTGPFDSDQADTVSNNEAPPSINMLPASTQTGLSDSIPNNTRAACDSATNDDSCSALPLSADTEMKTTDLTRYFDQVPLVSLSKCPNPGMPPERKTDRIHITLTDSFDYERSWIKTENETLGSLATSYAKYSGLKEDDFFLQLRTVPISSFEAIHTLPIMNGDIITVIINIAKALPFHTPYWIIKLLQLSPKDRYNRKYDHYEGETTRMDERLLRILLSHIWPGMPTVAIDCRSSKHLKAKDILKTIREGLHREDIVWEDEDFLDTISISSIAPEINLLTLEMTWEPPESMHESEVSWHYPTGPSLENQSIQWIITNKAGLEVPGMATIPAMHEWIKTHFGLETHPTYLTHGLNLLSAGCLTDLGFKKDHKYEVSIHTGYPPILVTPSTPTGHPFHPNVSIRSPTSLTCDRPQHRTHRSVRIPAQTD</sequence>
<dbReference type="Proteomes" id="UP000077521">
    <property type="component" value="Unassembled WGS sequence"/>
</dbReference>
<feature type="region of interest" description="Disordered" evidence="1">
    <location>
        <begin position="428"/>
        <end position="459"/>
    </location>
</feature>
<dbReference type="AlphaFoldDB" id="A0A177T4V7"/>
<organism evidence="2 3">
    <name type="scientific">Tilletia indica</name>
    <dbReference type="NCBI Taxonomy" id="43049"/>
    <lineage>
        <taxon>Eukaryota</taxon>
        <taxon>Fungi</taxon>
        <taxon>Dikarya</taxon>
        <taxon>Basidiomycota</taxon>
        <taxon>Ustilaginomycotina</taxon>
        <taxon>Exobasidiomycetes</taxon>
        <taxon>Tilletiales</taxon>
        <taxon>Tilletiaceae</taxon>
        <taxon>Tilletia</taxon>
    </lineage>
</organism>
<accession>A0A177T4V7</accession>
<gene>
    <name evidence="2" type="ORF">A4X13_0g7052</name>
</gene>
<proteinExistence type="predicted"/>
<protein>
    <submittedName>
        <fullName evidence="2">Uncharacterized protein</fullName>
    </submittedName>
</protein>
<dbReference type="EMBL" id="LWDF02000780">
    <property type="protein sequence ID" value="KAE8242693.1"/>
    <property type="molecule type" value="Genomic_DNA"/>
</dbReference>
<name>A0A177T4V7_9BASI</name>
<comment type="caution">
    <text evidence="2">The sequence shown here is derived from an EMBL/GenBank/DDBJ whole genome shotgun (WGS) entry which is preliminary data.</text>
</comment>
<feature type="region of interest" description="Disordered" evidence="1">
    <location>
        <begin position="1"/>
        <end position="72"/>
    </location>
</feature>
<evidence type="ECO:0000256" key="1">
    <source>
        <dbReference type="SAM" id="MobiDB-lite"/>
    </source>
</evidence>
<reference evidence="2" key="2">
    <citation type="journal article" date="2019" name="IMA Fungus">
        <title>Genome sequencing and comparison of five Tilletia species to identify candidate genes for the detection of regulated species infecting wheat.</title>
        <authorList>
            <person name="Nguyen H.D.T."/>
            <person name="Sultana T."/>
            <person name="Kesanakurti P."/>
            <person name="Hambleton S."/>
        </authorList>
    </citation>
    <scope>NUCLEOTIDE SEQUENCE</scope>
    <source>
        <strain evidence="2">DAOMC 236416</strain>
    </source>
</reference>
<feature type="compositionally biased region" description="Low complexity" evidence="1">
    <location>
        <begin position="13"/>
        <end position="29"/>
    </location>
</feature>
<evidence type="ECO:0000313" key="3">
    <source>
        <dbReference type="Proteomes" id="UP000077521"/>
    </source>
</evidence>
<keyword evidence="3" id="KW-1185">Reference proteome</keyword>
<feature type="compositionally biased region" description="Polar residues" evidence="1">
    <location>
        <begin position="58"/>
        <end position="72"/>
    </location>
</feature>
<reference evidence="2" key="1">
    <citation type="submission" date="2016-04" db="EMBL/GenBank/DDBJ databases">
        <authorList>
            <person name="Nguyen H.D."/>
            <person name="Samba Siva P."/>
            <person name="Cullis J."/>
            <person name="Levesque C.A."/>
            <person name="Hambleton S."/>
        </authorList>
    </citation>
    <scope>NUCLEOTIDE SEQUENCE</scope>
    <source>
        <strain evidence="2">DAOMC 236416</strain>
    </source>
</reference>